<dbReference type="PANTHER" id="PTHR24302">
    <property type="entry name" value="CYTOCHROME P450 FAMILY 3"/>
    <property type="match status" value="1"/>
</dbReference>
<dbReference type="GO" id="GO:0020037">
    <property type="term" value="F:heme binding"/>
    <property type="evidence" value="ECO:0007669"/>
    <property type="project" value="InterPro"/>
</dbReference>
<evidence type="ECO:0000256" key="5">
    <source>
        <dbReference type="ARBA" id="ARBA00023004"/>
    </source>
</evidence>
<dbReference type="InterPro" id="IPR001128">
    <property type="entry name" value="Cyt_P450"/>
</dbReference>
<proteinExistence type="inferred from homology"/>
<dbReference type="InterPro" id="IPR036396">
    <property type="entry name" value="Cyt_P450_sf"/>
</dbReference>
<dbReference type="SUPFAM" id="SSF48264">
    <property type="entry name" value="Cytochrome P450"/>
    <property type="match status" value="1"/>
</dbReference>
<organism evidence="7">
    <name type="scientific">uncultured Nocardioidaceae bacterium</name>
    <dbReference type="NCBI Taxonomy" id="253824"/>
    <lineage>
        <taxon>Bacteria</taxon>
        <taxon>Bacillati</taxon>
        <taxon>Actinomycetota</taxon>
        <taxon>Actinomycetes</taxon>
        <taxon>Propionibacteriales</taxon>
        <taxon>Nocardioidaceae</taxon>
        <taxon>environmental samples</taxon>
    </lineage>
</organism>
<comment type="similarity">
    <text evidence="1">Belongs to the cytochrome P450 family.</text>
</comment>
<dbReference type="InterPro" id="IPR002401">
    <property type="entry name" value="Cyt_P450_E_grp-I"/>
</dbReference>
<keyword evidence="3 6" id="KW-0479">Metal-binding</keyword>
<protein>
    <submittedName>
        <fullName evidence="7">Fatty-acid peroxygenase</fullName>
        <ecNumber evidence="7">1.11.2.4</ecNumber>
    </submittedName>
</protein>
<accession>A0A6J4M3Q4</accession>
<dbReference type="GO" id="GO:0005506">
    <property type="term" value="F:iron ion binding"/>
    <property type="evidence" value="ECO:0007669"/>
    <property type="project" value="InterPro"/>
</dbReference>
<evidence type="ECO:0000256" key="4">
    <source>
        <dbReference type="ARBA" id="ARBA00023002"/>
    </source>
</evidence>
<dbReference type="PANTHER" id="PTHR24302:SF15">
    <property type="entry name" value="FATTY-ACID PEROXYGENASE"/>
    <property type="match status" value="1"/>
</dbReference>
<dbReference type="GO" id="GO:0004497">
    <property type="term" value="F:monooxygenase activity"/>
    <property type="evidence" value="ECO:0007669"/>
    <property type="project" value="InterPro"/>
</dbReference>
<keyword evidence="5 6" id="KW-0408">Iron</keyword>
<dbReference type="Pfam" id="PF00067">
    <property type="entry name" value="p450"/>
    <property type="match status" value="1"/>
</dbReference>
<evidence type="ECO:0000256" key="6">
    <source>
        <dbReference type="PIRSR" id="PIRSR602401-1"/>
    </source>
</evidence>
<feature type="binding site" description="axial binding residue" evidence="6">
    <location>
        <position position="232"/>
    </location>
    <ligand>
        <name>heme</name>
        <dbReference type="ChEBI" id="CHEBI:30413"/>
    </ligand>
    <ligandPart>
        <name>Fe</name>
        <dbReference type="ChEBI" id="CHEBI:18248"/>
    </ligandPart>
</feature>
<dbReference type="GO" id="GO:0004601">
    <property type="term" value="F:peroxidase activity"/>
    <property type="evidence" value="ECO:0007669"/>
    <property type="project" value="UniProtKB-KW"/>
</dbReference>
<evidence type="ECO:0000256" key="3">
    <source>
        <dbReference type="ARBA" id="ARBA00022723"/>
    </source>
</evidence>
<reference evidence="7" key="1">
    <citation type="submission" date="2020-02" db="EMBL/GenBank/DDBJ databases">
        <authorList>
            <person name="Meier V. D."/>
        </authorList>
    </citation>
    <scope>NUCLEOTIDE SEQUENCE</scope>
    <source>
        <strain evidence="7">AVDCRST_MAG29</strain>
    </source>
</reference>
<dbReference type="Gene3D" id="1.10.630.10">
    <property type="entry name" value="Cytochrome P450"/>
    <property type="match status" value="1"/>
</dbReference>
<dbReference type="GO" id="GO:0016705">
    <property type="term" value="F:oxidoreductase activity, acting on paired donors, with incorporation or reduction of molecular oxygen"/>
    <property type="evidence" value="ECO:0007669"/>
    <property type="project" value="InterPro"/>
</dbReference>
<keyword evidence="2 6" id="KW-0349">Heme</keyword>
<dbReference type="AlphaFoldDB" id="A0A6J4M3Q4"/>
<gene>
    <name evidence="7" type="ORF">AVDCRST_MAG29-2119</name>
</gene>
<evidence type="ECO:0000256" key="2">
    <source>
        <dbReference type="ARBA" id="ARBA00022617"/>
    </source>
</evidence>
<sequence>MREGVRLFDELVEVYGLAVLSWAGIDIDGAEAMAIARELAATVDGFAIGVGATSYPRTWRARLRTNRWAQSLIREVRRGTRQPDERTALARVAETDLTDAVAAVELLNIVRPTVAVAYFGAYAAQALDAHPDWKRRLATGSADELKAFEHEVRRWYPFTPLLTGRMVTEYVWEGRTFPPGSWMVLDVIGTNHDPRRWVEPHCFRPERFLDREPDAFDYVPHGGGEVDAGHRCPGEPLAVGILEATLRLLGGLDFDVADESKTVEMGRVPSLPPQHMELHSVHRTGP</sequence>
<comment type="cofactor">
    <cofactor evidence="6">
        <name>heme</name>
        <dbReference type="ChEBI" id="CHEBI:30413"/>
    </cofactor>
</comment>
<keyword evidence="7" id="KW-0575">Peroxidase</keyword>
<keyword evidence="4 7" id="KW-0560">Oxidoreductase</keyword>
<evidence type="ECO:0000256" key="1">
    <source>
        <dbReference type="ARBA" id="ARBA00010617"/>
    </source>
</evidence>
<evidence type="ECO:0000313" key="7">
    <source>
        <dbReference type="EMBL" id="CAA9349252.1"/>
    </source>
</evidence>
<dbReference type="EC" id="1.11.2.4" evidence="7"/>
<name>A0A6J4M3Q4_9ACTN</name>
<dbReference type="EMBL" id="CADCUG010000132">
    <property type="protein sequence ID" value="CAA9349252.1"/>
    <property type="molecule type" value="Genomic_DNA"/>
</dbReference>
<dbReference type="InterPro" id="IPR050705">
    <property type="entry name" value="Cytochrome_P450_3A"/>
</dbReference>
<dbReference type="PRINTS" id="PR00463">
    <property type="entry name" value="EP450I"/>
</dbReference>